<feature type="domain" description="Glutamine amidotransferase" evidence="1">
    <location>
        <begin position="113"/>
        <end position="246"/>
    </location>
</feature>
<dbReference type="PANTHER" id="PTHR42695:SF5">
    <property type="entry name" value="GLUTAMINE AMIDOTRANSFERASE YLR126C-RELATED"/>
    <property type="match status" value="1"/>
</dbReference>
<dbReference type="Proteomes" id="UP000002258">
    <property type="component" value="Chromosome 5"/>
</dbReference>
<accession>A3LW45</accession>
<dbReference type="HOGENOM" id="CLU_054974_0_2_1"/>
<dbReference type="PANTHER" id="PTHR42695">
    <property type="entry name" value="GLUTAMINE AMIDOTRANSFERASE YLR126C-RELATED"/>
    <property type="match status" value="1"/>
</dbReference>
<dbReference type="FunCoup" id="A3LW45">
    <property type="interactions" value="105"/>
</dbReference>
<dbReference type="Pfam" id="PF00117">
    <property type="entry name" value="GATase"/>
    <property type="match status" value="1"/>
</dbReference>
<dbReference type="MEROPS" id="C26.A05"/>
<dbReference type="InParanoid" id="A3LW45"/>
<dbReference type="EMBL" id="CP000499">
    <property type="protein sequence ID" value="ABN67221.1"/>
    <property type="molecule type" value="Genomic_DNA"/>
</dbReference>
<dbReference type="RefSeq" id="XP_001385250.1">
    <property type="nucleotide sequence ID" value="XM_001385213.1"/>
</dbReference>
<name>A3LW45_PICST</name>
<keyword evidence="3" id="KW-1185">Reference proteome</keyword>
<reference evidence="2 3" key="1">
    <citation type="journal article" date="2007" name="Nat. Biotechnol.">
        <title>Genome sequence of the lignocellulose-bioconverting and xylose-fermenting yeast Pichia stipitis.</title>
        <authorList>
            <person name="Jeffries T.W."/>
            <person name="Grigoriev I.V."/>
            <person name="Grimwood J."/>
            <person name="Laplaza J.M."/>
            <person name="Aerts A."/>
            <person name="Salamov A."/>
            <person name="Schmutz J."/>
            <person name="Lindquist E."/>
            <person name="Dehal P."/>
            <person name="Shapiro H."/>
            <person name="Jin Y.S."/>
            <person name="Passoth V."/>
            <person name="Richardson P.M."/>
        </authorList>
    </citation>
    <scope>NUCLEOTIDE SEQUENCE [LARGE SCALE GENOMIC DNA]</scope>
    <source>
        <strain evidence="3">ATCC 58785 / CBS 6054 / NBRC 10063 / NRRL Y-11545</strain>
    </source>
</reference>
<dbReference type="GeneID" id="4839668"/>
<protein>
    <submittedName>
        <fullName evidence="2">Predicted glutamine synthetase glutamine amidotransferase</fullName>
    </submittedName>
</protein>
<dbReference type="InterPro" id="IPR029062">
    <property type="entry name" value="Class_I_gatase-like"/>
</dbReference>
<dbReference type="Gene3D" id="3.40.50.880">
    <property type="match status" value="1"/>
</dbReference>
<dbReference type="eggNOG" id="KOG3179">
    <property type="taxonomic scope" value="Eukaryota"/>
</dbReference>
<dbReference type="GO" id="GO:0005829">
    <property type="term" value="C:cytosol"/>
    <property type="evidence" value="ECO:0007669"/>
    <property type="project" value="TreeGrafter"/>
</dbReference>
<dbReference type="InterPro" id="IPR044992">
    <property type="entry name" value="ChyE-like"/>
</dbReference>
<dbReference type="GO" id="GO:0005634">
    <property type="term" value="C:nucleus"/>
    <property type="evidence" value="ECO:0007669"/>
    <property type="project" value="TreeGrafter"/>
</dbReference>
<evidence type="ECO:0000313" key="3">
    <source>
        <dbReference type="Proteomes" id="UP000002258"/>
    </source>
</evidence>
<dbReference type="OMA" id="HRDIVYG"/>
<dbReference type="STRING" id="322104.A3LW45"/>
<evidence type="ECO:0000313" key="2">
    <source>
        <dbReference type="EMBL" id="ABN67221.1"/>
    </source>
</evidence>
<keyword evidence="2" id="KW-0315">Glutamine amidotransferase</keyword>
<proteinExistence type="predicted"/>
<keyword evidence="2" id="KW-0808">Transferase</keyword>
<evidence type="ECO:0000259" key="1">
    <source>
        <dbReference type="Pfam" id="PF00117"/>
    </source>
</evidence>
<dbReference type="AlphaFoldDB" id="A3LW45"/>
<dbReference type="OrthoDB" id="92161at2759"/>
<dbReference type="CDD" id="cd01741">
    <property type="entry name" value="GATase1_1"/>
    <property type="match status" value="1"/>
</dbReference>
<dbReference type="SUPFAM" id="SSF52317">
    <property type="entry name" value="Class I glutamine amidotransferase-like"/>
    <property type="match status" value="1"/>
</dbReference>
<dbReference type="GO" id="GO:0016740">
    <property type="term" value="F:transferase activity"/>
    <property type="evidence" value="ECO:0007669"/>
    <property type="project" value="UniProtKB-KW"/>
</dbReference>
<dbReference type="PROSITE" id="PS51273">
    <property type="entry name" value="GATASE_TYPE_1"/>
    <property type="match status" value="1"/>
</dbReference>
<sequence>MTITENHIAILVCDWSIPTVTEKYGDFGDNTRDLLDEAANKNRSPYPLVKYQVAFPEDGEEGNEPKYVSELEQVYIKLKEDIESGIVKGVILTGSRCDSFVRDIAWISRLNQFIQQVLFNLENFPIVGICFGHQILGLNLGAKVGRNLPEVGWECGTTTINLNKDILSVRDSPFVNVLKTEDDKFLEHINLVEFHQDIVYGLPPPNTGTATKFLSIGSTSKCSIQGLLTEEGPLKVLTFQGHPEFTTPIALDLLKYDHSKGLLNDNEAEKFTYNTQSLNNQGPVIGKVIDEFISIHNTHKP</sequence>
<dbReference type="InterPro" id="IPR017926">
    <property type="entry name" value="GATASE"/>
</dbReference>
<gene>
    <name evidence="2" type="primary">GLN2</name>
    <name evidence="2" type="ORF">PICST_47463</name>
</gene>
<organism evidence="2 3">
    <name type="scientific">Scheffersomyces stipitis (strain ATCC 58785 / CBS 6054 / NBRC 10063 / NRRL Y-11545)</name>
    <name type="common">Yeast</name>
    <name type="synonym">Pichia stipitis</name>
    <dbReference type="NCBI Taxonomy" id="322104"/>
    <lineage>
        <taxon>Eukaryota</taxon>
        <taxon>Fungi</taxon>
        <taxon>Dikarya</taxon>
        <taxon>Ascomycota</taxon>
        <taxon>Saccharomycotina</taxon>
        <taxon>Pichiomycetes</taxon>
        <taxon>Debaryomycetaceae</taxon>
        <taxon>Scheffersomyces</taxon>
    </lineage>
</organism>
<dbReference type="KEGG" id="pic:PICST_47463"/>